<accession>A0A9N9N6H2</accession>
<dbReference type="Proteomes" id="UP000789396">
    <property type="component" value="Unassembled WGS sequence"/>
</dbReference>
<name>A0A9N9N6H2_9GLOM</name>
<dbReference type="PANTHER" id="PTHR36168">
    <property type="entry name" value="CHROMOSOME 1, WHOLE GENOME SHOTGUN SEQUENCE"/>
    <property type="match status" value="1"/>
</dbReference>
<evidence type="ECO:0000313" key="2">
    <source>
        <dbReference type="Proteomes" id="UP000789396"/>
    </source>
</evidence>
<protein>
    <submittedName>
        <fullName evidence="1">9320_t:CDS:1</fullName>
    </submittedName>
</protein>
<evidence type="ECO:0000313" key="1">
    <source>
        <dbReference type="EMBL" id="CAG8707161.1"/>
    </source>
</evidence>
<keyword evidence="2" id="KW-1185">Reference proteome</keyword>
<feature type="non-terminal residue" evidence="1">
    <location>
        <position position="1"/>
    </location>
</feature>
<organism evidence="1 2">
    <name type="scientific">Racocetra fulgida</name>
    <dbReference type="NCBI Taxonomy" id="60492"/>
    <lineage>
        <taxon>Eukaryota</taxon>
        <taxon>Fungi</taxon>
        <taxon>Fungi incertae sedis</taxon>
        <taxon>Mucoromycota</taxon>
        <taxon>Glomeromycotina</taxon>
        <taxon>Glomeromycetes</taxon>
        <taxon>Diversisporales</taxon>
        <taxon>Gigasporaceae</taxon>
        <taxon>Racocetra</taxon>
    </lineage>
</organism>
<dbReference type="PANTHER" id="PTHR36168:SF1">
    <property type="entry name" value="ORC1-LIKE AAA ATPASE DOMAIN-CONTAINING PROTEIN"/>
    <property type="match status" value="1"/>
</dbReference>
<proteinExistence type="predicted"/>
<comment type="caution">
    <text evidence="1">The sequence shown here is derived from an EMBL/GenBank/DDBJ whole genome shotgun (WGS) entry which is preliminary data.</text>
</comment>
<dbReference type="OrthoDB" id="511599at2759"/>
<gene>
    <name evidence="1" type="ORF">RFULGI_LOCUS10661</name>
</gene>
<sequence>RLLNETVEKGTRPRAGISSDKFVPRPEIVERLKRIFQPHEDQSFYYMVCVEHGVIYIDVPANFNKLGEAFGKAINFTFEESISFTGQLMRKILGETNTNDKLKISEWERAMDAFKRASAVYKAKYNKPPVIVYDNISRLVHINPEILDILQDDAKDNADDRKYIAVFVSSEGNVPRRMQCKEESLNYLINKRGIKTVKEGKVDTTEAEKLFDLVGGRIVDLKSVADKYLKGIPIEVEDKFRTAKLLETHEHHEVGKRIISVLLVSKELSRIAFEKFFDKPEQANEILGSN</sequence>
<feature type="non-terminal residue" evidence="1">
    <location>
        <position position="290"/>
    </location>
</feature>
<reference evidence="1" key="1">
    <citation type="submission" date="2021-06" db="EMBL/GenBank/DDBJ databases">
        <authorList>
            <person name="Kallberg Y."/>
            <person name="Tangrot J."/>
            <person name="Rosling A."/>
        </authorList>
    </citation>
    <scope>NUCLEOTIDE SEQUENCE</scope>
    <source>
        <strain evidence="1">IN212</strain>
    </source>
</reference>
<dbReference type="AlphaFoldDB" id="A0A9N9N6H2"/>
<dbReference type="EMBL" id="CAJVPZ010021553">
    <property type="protein sequence ID" value="CAG8707161.1"/>
    <property type="molecule type" value="Genomic_DNA"/>
</dbReference>
<dbReference type="SUPFAM" id="SSF52540">
    <property type="entry name" value="P-loop containing nucleoside triphosphate hydrolases"/>
    <property type="match status" value="1"/>
</dbReference>
<dbReference type="InterPro" id="IPR027417">
    <property type="entry name" value="P-loop_NTPase"/>
</dbReference>